<sequence length="111" mass="12738">MNQTYTSLLPDQKLKIHIHKGIKSLLYTTGFTEAQEEFQKAKTLAYEIFKLNPIKIVTILNTISEYLINEGHSEEASKYLSESLSQIISIPDQNLQEILILYNNIGNFFSL</sequence>
<dbReference type="AlphaFoldDB" id="A0A1R2D1F8"/>
<gene>
    <name evidence="1" type="ORF">SteCoe_1649</name>
</gene>
<comment type="caution">
    <text evidence="1">The sequence shown here is derived from an EMBL/GenBank/DDBJ whole genome shotgun (WGS) entry which is preliminary data.</text>
</comment>
<dbReference type="EMBL" id="MPUH01000017">
    <property type="protein sequence ID" value="OMJ95107.1"/>
    <property type="molecule type" value="Genomic_DNA"/>
</dbReference>
<dbReference type="InterPro" id="IPR011990">
    <property type="entry name" value="TPR-like_helical_dom_sf"/>
</dbReference>
<keyword evidence="2" id="KW-1185">Reference proteome</keyword>
<reference evidence="1 2" key="1">
    <citation type="submission" date="2016-11" db="EMBL/GenBank/DDBJ databases">
        <title>The macronuclear genome of Stentor coeruleus: a giant cell with tiny introns.</title>
        <authorList>
            <person name="Slabodnick M."/>
            <person name="Ruby J.G."/>
            <person name="Reiff S.B."/>
            <person name="Swart E.C."/>
            <person name="Gosai S."/>
            <person name="Prabakaran S."/>
            <person name="Witkowska E."/>
            <person name="Larue G.E."/>
            <person name="Fisher S."/>
            <person name="Freeman R.M."/>
            <person name="Gunawardena J."/>
            <person name="Chu W."/>
            <person name="Stover N.A."/>
            <person name="Gregory B.D."/>
            <person name="Nowacki M."/>
            <person name="Derisi J."/>
            <person name="Roy S.W."/>
            <person name="Marshall W.F."/>
            <person name="Sood P."/>
        </authorList>
    </citation>
    <scope>NUCLEOTIDE SEQUENCE [LARGE SCALE GENOMIC DNA]</scope>
    <source>
        <strain evidence="1">WM001</strain>
    </source>
</reference>
<accession>A0A1R2D1F8</accession>
<organism evidence="1 2">
    <name type="scientific">Stentor coeruleus</name>
    <dbReference type="NCBI Taxonomy" id="5963"/>
    <lineage>
        <taxon>Eukaryota</taxon>
        <taxon>Sar</taxon>
        <taxon>Alveolata</taxon>
        <taxon>Ciliophora</taxon>
        <taxon>Postciliodesmatophora</taxon>
        <taxon>Heterotrichea</taxon>
        <taxon>Heterotrichida</taxon>
        <taxon>Stentoridae</taxon>
        <taxon>Stentor</taxon>
    </lineage>
</organism>
<evidence type="ECO:0000313" key="1">
    <source>
        <dbReference type="EMBL" id="OMJ95107.1"/>
    </source>
</evidence>
<name>A0A1R2D1F8_9CILI</name>
<proteinExistence type="predicted"/>
<dbReference type="Proteomes" id="UP000187209">
    <property type="component" value="Unassembled WGS sequence"/>
</dbReference>
<evidence type="ECO:0000313" key="2">
    <source>
        <dbReference type="Proteomes" id="UP000187209"/>
    </source>
</evidence>
<protein>
    <submittedName>
        <fullName evidence="1">Uncharacterized protein</fullName>
    </submittedName>
</protein>
<dbReference type="Gene3D" id="1.25.40.10">
    <property type="entry name" value="Tetratricopeptide repeat domain"/>
    <property type="match status" value="1"/>
</dbReference>